<evidence type="ECO:0000313" key="2">
    <source>
        <dbReference type="EMBL" id="THV15199.1"/>
    </source>
</evidence>
<name>A0ABY2QVT9_9HYPH</name>
<feature type="chain" id="PRO_5046288233" evidence="1">
    <location>
        <begin position="26"/>
        <end position="145"/>
    </location>
</feature>
<dbReference type="Proteomes" id="UP000309667">
    <property type="component" value="Unassembled WGS sequence"/>
</dbReference>
<proteinExistence type="predicted"/>
<comment type="caution">
    <text evidence="2">The sequence shown here is derived from an EMBL/GenBank/DDBJ whole genome shotgun (WGS) entry which is preliminary data.</text>
</comment>
<dbReference type="EMBL" id="STGT01000002">
    <property type="protein sequence ID" value="THV15199.1"/>
    <property type="molecule type" value="Genomic_DNA"/>
</dbReference>
<accession>A0ABY2QVT9</accession>
<dbReference type="Gene3D" id="2.30.30.40">
    <property type="entry name" value="SH3 Domains"/>
    <property type="match status" value="1"/>
</dbReference>
<gene>
    <name evidence="2" type="ORF">E9677_07515</name>
</gene>
<reference evidence="2 3" key="1">
    <citation type="submission" date="2019-04" db="EMBL/GenBank/DDBJ databases">
        <title>Genome sequence of strain 7209-2.</title>
        <authorList>
            <person name="Gao J."/>
            <person name="Sun J."/>
        </authorList>
    </citation>
    <scope>NUCLEOTIDE SEQUENCE [LARGE SCALE GENOMIC DNA]</scope>
    <source>
        <strain evidence="2 3">7209-2</strain>
    </source>
</reference>
<keyword evidence="3" id="KW-1185">Reference proteome</keyword>
<keyword evidence="1" id="KW-0732">Signal</keyword>
<dbReference type="RefSeq" id="WP_136557486.1">
    <property type="nucleotide sequence ID" value="NZ_STGT01000002.1"/>
</dbReference>
<feature type="signal peptide" evidence="1">
    <location>
        <begin position="1"/>
        <end position="25"/>
    </location>
</feature>
<sequence length="145" mass="16080">MHHRATMIILTALVCIAGTSPAAHAQEPKVIPAPDIDDSTLMDTYLWHVRGLPPGQRLAVHSGAGPNFRVIHALDEGQPIERLSCKDSRGGYWCRVATVDLPRISGWVDGRFLLEETGFAPPDDLRNPSFEPEIVIDPFIRPRRP</sequence>
<protein>
    <submittedName>
        <fullName evidence="2">SH3 domain-containing protein</fullName>
    </submittedName>
</protein>
<organism evidence="2 3">
    <name type="scientific">Rhizobium rhizophilum</name>
    <dbReference type="NCBI Taxonomy" id="1850373"/>
    <lineage>
        <taxon>Bacteria</taxon>
        <taxon>Pseudomonadati</taxon>
        <taxon>Pseudomonadota</taxon>
        <taxon>Alphaproteobacteria</taxon>
        <taxon>Hyphomicrobiales</taxon>
        <taxon>Rhizobiaceae</taxon>
        <taxon>Rhizobium/Agrobacterium group</taxon>
        <taxon>Rhizobium</taxon>
    </lineage>
</organism>
<evidence type="ECO:0000256" key="1">
    <source>
        <dbReference type="SAM" id="SignalP"/>
    </source>
</evidence>
<evidence type="ECO:0000313" key="3">
    <source>
        <dbReference type="Proteomes" id="UP000309667"/>
    </source>
</evidence>